<proteinExistence type="predicted"/>
<dbReference type="RefSeq" id="XP_033658576.1">
    <property type="nucleotide sequence ID" value="XM_033801357.1"/>
</dbReference>
<reference evidence="2" key="1">
    <citation type="journal article" date="2020" name="Stud. Mycol.">
        <title>101 Dothideomycetes genomes: a test case for predicting lifestyles and emergence of pathogens.</title>
        <authorList>
            <person name="Haridas S."/>
            <person name="Albert R."/>
            <person name="Binder M."/>
            <person name="Bloem J."/>
            <person name="Labutti K."/>
            <person name="Salamov A."/>
            <person name="Andreopoulos B."/>
            <person name="Baker S."/>
            <person name="Barry K."/>
            <person name="Bills G."/>
            <person name="Bluhm B."/>
            <person name="Cannon C."/>
            <person name="Castanera R."/>
            <person name="Culley D."/>
            <person name="Daum C."/>
            <person name="Ezra D."/>
            <person name="Gonzalez J."/>
            <person name="Henrissat B."/>
            <person name="Kuo A."/>
            <person name="Liang C."/>
            <person name="Lipzen A."/>
            <person name="Lutzoni F."/>
            <person name="Magnuson J."/>
            <person name="Mondo S."/>
            <person name="Nolan M."/>
            <person name="Ohm R."/>
            <person name="Pangilinan J."/>
            <person name="Park H.-J."/>
            <person name="Ramirez L."/>
            <person name="Alfaro M."/>
            <person name="Sun H."/>
            <person name="Tritt A."/>
            <person name="Yoshinaga Y."/>
            <person name="Zwiers L.-H."/>
            <person name="Turgeon B."/>
            <person name="Goodwin S."/>
            <person name="Spatafora J."/>
            <person name="Crous P."/>
            <person name="Grigoriev I."/>
        </authorList>
    </citation>
    <scope>NUCLEOTIDE SEQUENCE</scope>
    <source>
        <strain evidence="2">CBS 379.55</strain>
    </source>
</reference>
<gene>
    <name evidence="2" type="ORF">EI97DRAFT_463436</name>
</gene>
<dbReference type="AlphaFoldDB" id="A0A6A6K119"/>
<evidence type="ECO:0000313" key="3">
    <source>
        <dbReference type="Proteomes" id="UP000800097"/>
    </source>
</evidence>
<feature type="region of interest" description="Disordered" evidence="1">
    <location>
        <begin position="202"/>
        <end position="225"/>
    </location>
</feature>
<feature type="compositionally biased region" description="Basic and acidic residues" evidence="1">
    <location>
        <begin position="203"/>
        <end position="225"/>
    </location>
</feature>
<dbReference type="GeneID" id="54554532"/>
<name>A0A6A6K119_WESOR</name>
<evidence type="ECO:0008006" key="4">
    <source>
        <dbReference type="Google" id="ProtNLM"/>
    </source>
</evidence>
<protein>
    <recommendedName>
        <fullName evidence="4">F-box domain-containing protein</fullName>
    </recommendedName>
</protein>
<dbReference type="OrthoDB" id="3800738at2759"/>
<accession>A0A6A6K119</accession>
<evidence type="ECO:0000256" key="1">
    <source>
        <dbReference type="SAM" id="MobiDB-lite"/>
    </source>
</evidence>
<organism evidence="2 3">
    <name type="scientific">Westerdykella ornata</name>
    <dbReference type="NCBI Taxonomy" id="318751"/>
    <lineage>
        <taxon>Eukaryota</taxon>
        <taxon>Fungi</taxon>
        <taxon>Dikarya</taxon>
        <taxon>Ascomycota</taxon>
        <taxon>Pezizomycotina</taxon>
        <taxon>Dothideomycetes</taxon>
        <taxon>Pleosporomycetidae</taxon>
        <taxon>Pleosporales</taxon>
        <taxon>Sporormiaceae</taxon>
        <taxon>Westerdykella</taxon>
    </lineage>
</organism>
<dbReference type="Proteomes" id="UP000800097">
    <property type="component" value="Unassembled WGS sequence"/>
</dbReference>
<evidence type="ECO:0000313" key="2">
    <source>
        <dbReference type="EMBL" id="KAF2281039.1"/>
    </source>
</evidence>
<dbReference type="EMBL" id="ML986484">
    <property type="protein sequence ID" value="KAF2281039.1"/>
    <property type="molecule type" value="Genomic_DNA"/>
</dbReference>
<sequence>MPRPTATSRVLNTTELLELILHPIPPLELLTTLTRVSRKFHAVILASPSLFFRPDATIPPTKWILNPFLRNKFKLWFINYTRPEDFPSVARITADVIGHVGDAKRDIFLRPEASWRRMLVIQPPPKVLTVVQIASGWEDLYSLPSRAVVSFEEEKGECGVTMGAIYDITVSMSFFYFNVQFGLFVKSQDGEPPQMTLALYTGPRRDESSSNEVRSREDSTSIRSRAEERWDCGDRVKLEQVEERMAIPWG</sequence>
<keyword evidence="3" id="KW-1185">Reference proteome</keyword>